<dbReference type="Pfam" id="PF14659">
    <property type="entry name" value="Phage_int_SAM_3"/>
    <property type="match status" value="1"/>
</dbReference>
<keyword evidence="3" id="KW-0229">DNA integration</keyword>
<accession>A0A926DJY8</accession>
<dbReference type="InterPro" id="IPR002104">
    <property type="entry name" value="Integrase_catalytic"/>
</dbReference>
<dbReference type="GO" id="GO:0006310">
    <property type="term" value="P:DNA recombination"/>
    <property type="evidence" value="ECO:0007669"/>
    <property type="project" value="UniProtKB-KW"/>
</dbReference>
<evidence type="ECO:0000256" key="6">
    <source>
        <dbReference type="PROSITE-ProRule" id="PRU01248"/>
    </source>
</evidence>
<feature type="domain" description="Tyr recombinase" evidence="7">
    <location>
        <begin position="238"/>
        <end position="438"/>
    </location>
</feature>
<dbReference type="InterPro" id="IPR010998">
    <property type="entry name" value="Integrase_recombinase_N"/>
</dbReference>
<name>A0A926DJY8_9FIRM</name>
<comment type="caution">
    <text evidence="9">The sequence shown here is derived from an EMBL/GenBank/DDBJ whole genome shotgun (WGS) entry which is preliminary data.</text>
</comment>
<keyword evidence="5" id="KW-0233">DNA recombination</keyword>
<evidence type="ECO:0000313" key="10">
    <source>
        <dbReference type="Proteomes" id="UP000617951"/>
    </source>
</evidence>
<dbReference type="CDD" id="cd01189">
    <property type="entry name" value="INT_ICEBs1_C_like"/>
    <property type="match status" value="1"/>
</dbReference>
<keyword evidence="10" id="KW-1185">Reference proteome</keyword>
<dbReference type="EMBL" id="JACRSS010000005">
    <property type="protein sequence ID" value="MBC8539216.1"/>
    <property type="molecule type" value="Genomic_DNA"/>
</dbReference>
<dbReference type="InterPro" id="IPR044068">
    <property type="entry name" value="CB"/>
</dbReference>
<dbReference type="PANTHER" id="PTHR30349">
    <property type="entry name" value="PHAGE INTEGRASE-RELATED"/>
    <property type="match status" value="1"/>
</dbReference>
<dbReference type="Pfam" id="PF00589">
    <property type="entry name" value="Phage_integrase"/>
    <property type="match status" value="1"/>
</dbReference>
<evidence type="ECO:0000256" key="4">
    <source>
        <dbReference type="ARBA" id="ARBA00023125"/>
    </source>
</evidence>
<sequence length="446" mass="51832">MAVYARWFRKKLKKSSNIKRGYGFVRKLYTWGSFPLPRVIRQRKDKQGKMATVRKRGKGYEIRVYCGLGVNYGRKDKSMTWIPEPGMTPRQIEKALEKVKFQFEQEVLNGTYLNSSMTFAQFVEVWREDYAKEHLAIKTYARYEGFLKRILPALGHIKLNNLNVNHLHRFYKNLGEKGINLKTRKDKNGKPIGDAKLSPKTIYEHHRLISEILNKAVRWGMLDVNVASRATPPKVPHTEISILDDEQVKTLVAALNKEAIQHRAMILLLLYTGMRRGELCGLEWKDIDFETQMLRICRSSQYVGNRKLITKEPKTRSGIREFMLSSSACTLLKEYRQWQDEQKKLIGDEWQETDRLFTQWNGLPIYPDTVTKWFARFIERNNFPHVTLHSLRHTNASLMIAEGVDVCTVSKRLGHANTSTTLNIYTHAIPSKDTEAAERLEQALSI</sequence>
<dbReference type="Proteomes" id="UP000617951">
    <property type="component" value="Unassembled WGS sequence"/>
</dbReference>
<organism evidence="9 10">
    <name type="scientific">Guopingia tenuis</name>
    <dbReference type="NCBI Taxonomy" id="2763656"/>
    <lineage>
        <taxon>Bacteria</taxon>
        <taxon>Bacillati</taxon>
        <taxon>Bacillota</taxon>
        <taxon>Clostridia</taxon>
        <taxon>Christensenellales</taxon>
        <taxon>Christensenellaceae</taxon>
        <taxon>Guopingia</taxon>
    </lineage>
</organism>
<gene>
    <name evidence="9" type="ORF">H8693_09780</name>
</gene>
<dbReference type="InterPro" id="IPR050090">
    <property type="entry name" value="Tyrosine_recombinase_XerCD"/>
</dbReference>
<dbReference type="GO" id="GO:0015074">
    <property type="term" value="P:DNA integration"/>
    <property type="evidence" value="ECO:0007669"/>
    <property type="project" value="UniProtKB-KW"/>
</dbReference>
<dbReference type="Gene3D" id="1.10.443.10">
    <property type="entry name" value="Intergrase catalytic core"/>
    <property type="match status" value="1"/>
</dbReference>
<dbReference type="SUPFAM" id="SSF56349">
    <property type="entry name" value="DNA breaking-rejoining enzymes"/>
    <property type="match status" value="1"/>
</dbReference>
<dbReference type="Gene3D" id="1.10.150.130">
    <property type="match status" value="1"/>
</dbReference>
<proteinExistence type="inferred from homology"/>
<evidence type="ECO:0000259" key="7">
    <source>
        <dbReference type="PROSITE" id="PS51898"/>
    </source>
</evidence>
<dbReference type="RefSeq" id="WP_249280819.1">
    <property type="nucleotide sequence ID" value="NZ_JACRSS010000005.1"/>
</dbReference>
<comment type="similarity">
    <text evidence="2">Belongs to the 'phage' integrase family.</text>
</comment>
<evidence type="ECO:0000313" key="9">
    <source>
        <dbReference type="EMBL" id="MBC8539216.1"/>
    </source>
</evidence>
<protein>
    <submittedName>
        <fullName evidence="9">Site-specific integrase</fullName>
    </submittedName>
</protein>
<dbReference type="InterPro" id="IPR013762">
    <property type="entry name" value="Integrase-like_cat_sf"/>
</dbReference>
<dbReference type="GO" id="GO:0003677">
    <property type="term" value="F:DNA binding"/>
    <property type="evidence" value="ECO:0007669"/>
    <property type="project" value="UniProtKB-UniRule"/>
</dbReference>
<evidence type="ECO:0000256" key="2">
    <source>
        <dbReference type="ARBA" id="ARBA00008857"/>
    </source>
</evidence>
<keyword evidence="4 6" id="KW-0238">DNA-binding</keyword>
<evidence type="ECO:0000256" key="1">
    <source>
        <dbReference type="ARBA" id="ARBA00003283"/>
    </source>
</evidence>
<dbReference type="PANTHER" id="PTHR30349:SF91">
    <property type="entry name" value="INTA PROTEIN"/>
    <property type="match status" value="1"/>
</dbReference>
<dbReference type="PROSITE" id="PS51900">
    <property type="entry name" value="CB"/>
    <property type="match status" value="1"/>
</dbReference>
<dbReference type="AlphaFoldDB" id="A0A926DJY8"/>
<dbReference type="InterPro" id="IPR011010">
    <property type="entry name" value="DNA_brk_join_enz"/>
</dbReference>
<reference evidence="9" key="1">
    <citation type="submission" date="2020-08" db="EMBL/GenBank/DDBJ databases">
        <title>Genome public.</title>
        <authorList>
            <person name="Liu C."/>
            <person name="Sun Q."/>
        </authorList>
    </citation>
    <scope>NUCLEOTIDE SEQUENCE</scope>
    <source>
        <strain evidence="9">NSJ-63</strain>
    </source>
</reference>
<evidence type="ECO:0000259" key="8">
    <source>
        <dbReference type="PROSITE" id="PS51900"/>
    </source>
</evidence>
<evidence type="ECO:0000256" key="5">
    <source>
        <dbReference type="ARBA" id="ARBA00023172"/>
    </source>
</evidence>
<evidence type="ECO:0000256" key="3">
    <source>
        <dbReference type="ARBA" id="ARBA00022908"/>
    </source>
</evidence>
<comment type="function">
    <text evidence="1">Site-specific tyrosine recombinase, which acts by catalyzing the cutting and rejoining of the recombining DNA molecules.</text>
</comment>
<dbReference type="InterPro" id="IPR004107">
    <property type="entry name" value="Integrase_SAM-like_N"/>
</dbReference>
<dbReference type="PROSITE" id="PS51898">
    <property type="entry name" value="TYR_RECOMBINASE"/>
    <property type="match status" value="1"/>
</dbReference>
<feature type="domain" description="Core-binding (CB)" evidence="8">
    <location>
        <begin position="117"/>
        <end position="217"/>
    </location>
</feature>